<comment type="caution">
    <text evidence="1">The sequence shown here is derived from an EMBL/GenBank/DDBJ whole genome shotgun (WGS) entry which is preliminary data.</text>
</comment>
<sequence length="83" mass="9734">MLSFFLKGFAGNFLFSLKSQWLTESTSFAFLKKKKHLYNSDFLFIYYASSCQFAHRENERNYLDCIFKIPNITITTAVNANIQ</sequence>
<protein>
    <submittedName>
        <fullName evidence="1">Uncharacterized protein</fullName>
    </submittedName>
</protein>
<dbReference type="Proteomes" id="UP000276133">
    <property type="component" value="Unassembled WGS sequence"/>
</dbReference>
<dbReference type="EMBL" id="REGN01005047">
    <property type="protein sequence ID" value="RNA15091.1"/>
    <property type="molecule type" value="Genomic_DNA"/>
</dbReference>
<accession>A0A3M7QVF9</accession>
<keyword evidence="2" id="KW-1185">Reference proteome</keyword>
<reference evidence="1 2" key="1">
    <citation type="journal article" date="2018" name="Sci. Rep.">
        <title>Genomic signatures of local adaptation to the degree of environmental predictability in rotifers.</title>
        <authorList>
            <person name="Franch-Gras L."/>
            <person name="Hahn C."/>
            <person name="Garcia-Roger E.M."/>
            <person name="Carmona M.J."/>
            <person name="Serra M."/>
            <person name="Gomez A."/>
        </authorList>
    </citation>
    <scope>NUCLEOTIDE SEQUENCE [LARGE SCALE GENOMIC DNA]</scope>
    <source>
        <strain evidence="1">HYR1</strain>
    </source>
</reference>
<dbReference type="AlphaFoldDB" id="A0A3M7QVF9"/>
<gene>
    <name evidence="1" type="ORF">BpHYR1_031872</name>
</gene>
<name>A0A3M7QVF9_BRAPC</name>
<evidence type="ECO:0000313" key="1">
    <source>
        <dbReference type="EMBL" id="RNA15091.1"/>
    </source>
</evidence>
<organism evidence="1 2">
    <name type="scientific">Brachionus plicatilis</name>
    <name type="common">Marine rotifer</name>
    <name type="synonym">Brachionus muelleri</name>
    <dbReference type="NCBI Taxonomy" id="10195"/>
    <lineage>
        <taxon>Eukaryota</taxon>
        <taxon>Metazoa</taxon>
        <taxon>Spiralia</taxon>
        <taxon>Gnathifera</taxon>
        <taxon>Rotifera</taxon>
        <taxon>Eurotatoria</taxon>
        <taxon>Monogononta</taxon>
        <taxon>Pseudotrocha</taxon>
        <taxon>Ploima</taxon>
        <taxon>Brachionidae</taxon>
        <taxon>Brachionus</taxon>
    </lineage>
</organism>
<proteinExistence type="predicted"/>
<evidence type="ECO:0000313" key="2">
    <source>
        <dbReference type="Proteomes" id="UP000276133"/>
    </source>
</evidence>